<reference evidence="1" key="1">
    <citation type="submission" date="2022-07" db="EMBL/GenBank/DDBJ databases">
        <title>Genome Sequence of Phlebia brevispora.</title>
        <authorList>
            <person name="Buettner E."/>
        </authorList>
    </citation>
    <scope>NUCLEOTIDE SEQUENCE</scope>
    <source>
        <strain evidence="1">MPL23</strain>
    </source>
</reference>
<dbReference type="Proteomes" id="UP001148662">
    <property type="component" value="Unassembled WGS sequence"/>
</dbReference>
<gene>
    <name evidence="1" type="ORF">NM688_g898</name>
</gene>
<organism evidence="1 2">
    <name type="scientific">Phlebia brevispora</name>
    <dbReference type="NCBI Taxonomy" id="194682"/>
    <lineage>
        <taxon>Eukaryota</taxon>
        <taxon>Fungi</taxon>
        <taxon>Dikarya</taxon>
        <taxon>Basidiomycota</taxon>
        <taxon>Agaricomycotina</taxon>
        <taxon>Agaricomycetes</taxon>
        <taxon>Polyporales</taxon>
        <taxon>Meruliaceae</taxon>
        <taxon>Phlebia</taxon>
    </lineage>
</organism>
<comment type="caution">
    <text evidence="1">The sequence shown here is derived from an EMBL/GenBank/DDBJ whole genome shotgun (WGS) entry which is preliminary data.</text>
</comment>
<sequence length="134" mass="14692">MDPEKLPAYPSLATVEQLILKEKRGNCVPIYIELPGDLLTPCTAYLRIAKDSKYSFLLESVVNGENLARYSFVGADPFKVIKTGPHEVTKGDPTTVLQSELSVHKYIKIPEVPTFTGGAIGYVARSRSCRTCSA</sequence>
<accession>A0ACC1TD13</accession>
<evidence type="ECO:0000313" key="2">
    <source>
        <dbReference type="Proteomes" id="UP001148662"/>
    </source>
</evidence>
<proteinExistence type="predicted"/>
<protein>
    <submittedName>
        <fullName evidence="1">Uncharacterized protein</fullName>
    </submittedName>
</protein>
<dbReference type="EMBL" id="JANHOG010000086">
    <property type="protein sequence ID" value="KAJ3558478.1"/>
    <property type="molecule type" value="Genomic_DNA"/>
</dbReference>
<name>A0ACC1TD13_9APHY</name>
<evidence type="ECO:0000313" key="1">
    <source>
        <dbReference type="EMBL" id="KAJ3558478.1"/>
    </source>
</evidence>
<keyword evidence="2" id="KW-1185">Reference proteome</keyword>